<proteinExistence type="predicted"/>
<sequence>MCEKRIWFGRRFRNTTTNNKKKQDRNSEIDSEDIEIGPYNRALRDRDMTLLTGAANREKEQDQGVIQGLENTRVQEKLEQMRIEIIMDLKLETNQEAEAEERIEEEDIVIKEEDKITRIETN</sequence>
<dbReference type="EMBL" id="SNRW01002435">
    <property type="protein sequence ID" value="KAA6392776.1"/>
    <property type="molecule type" value="Genomic_DNA"/>
</dbReference>
<evidence type="ECO:0000313" key="1">
    <source>
        <dbReference type="EMBL" id="KAA6392776.1"/>
    </source>
</evidence>
<dbReference type="AlphaFoldDB" id="A0A5J4WDK8"/>
<dbReference type="Proteomes" id="UP000324800">
    <property type="component" value="Unassembled WGS sequence"/>
</dbReference>
<protein>
    <submittedName>
        <fullName evidence="1">Uncharacterized protein</fullName>
    </submittedName>
</protein>
<reference evidence="1 2" key="1">
    <citation type="submission" date="2019-03" db="EMBL/GenBank/DDBJ databases">
        <title>Single cell metagenomics reveals metabolic interactions within the superorganism composed of flagellate Streblomastix strix and complex community of Bacteroidetes bacteria on its surface.</title>
        <authorList>
            <person name="Treitli S.C."/>
            <person name="Kolisko M."/>
            <person name="Husnik F."/>
            <person name="Keeling P."/>
            <person name="Hampl V."/>
        </authorList>
    </citation>
    <scope>NUCLEOTIDE SEQUENCE [LARGE SCALE GENOMIC DNA]</scope>
    <source>
        <strain evidence="1">ST1C</strain>
    </source>
</reference>
<gene>
    <name evidence="1" type="ORF">EZS28_011699</name>
</gene>
<organism evidence="1 2">
    <name type="scientific">Streblomastix strix</name>
    <dbReference type="NCBI Taxonomy" id="222440"/>
    <lineage>
        <taxon>Eukaryota</taxon>
        <taxon>Metamonada</taxon>
        <taxon>Preaxostyla</taxon>
        <taxon>Oxymonadida</taxon>
        <taxon>Streblomastigidae</taxon>
        <taxon>Streblomastix</taxon>
    </lineage>
</organism>
<accession>A0A5J4WDK8</accession>
<evidence type="ECO:0000313" key="2">
    <source>
        <dbReference type="Proteomes" id="UP000324800"/>
    </source>
</evidence>
<name>A0A5J4WDK8_9EUKA</name>
<comment type="caution">
    <text evidence="1">The sequence shown here is derived from an EMBL/GenBank/DDBJ whole genome shotgun (WGS) entry which is preliminary data.</text>
</comment>